<dbReference type="GO" id="GO:0004222">
    <property type="term" value="F:metalloendopeptidase activity"/>
    <property type="evidence" value="ECO:0007669"/>
    <property type="project" value="InterPro"/>
</dbReference>
<dbReference type="InterPro" id="IPR000642">
    <property type="entry name" value="Peptidase_M41"/>
</dbReference>
<comment type="cofactor">
    <cofactor evidence="15">
        <name>Zn(2+)</name>
        <dbReference type="ChEBI" id="CHEBI:29105"/>
    </cofactor>
    <text evidence="15">Binds 1 zinc ion per subunit.</text>
</comment>
<keyword evidence="19" id="KW-1185">Reference proteome</keyword>
<evidence type="ECO:0000256" key="15">
    <source>
        <dbReference type="HAMAP-Rule" id="MF_01458"/>
    </source>
</evidence>
<evidence type="ECO:0000256" key="5">
    <source>
        <dbReference type="ARBA" id="ARBA00022692"/>
    </source>
</evidence>
<keyword evidence="6 15" id="KW-0479">Metal-binding</keyword>
<dbReference type="PANTHER" id="PTHR23076">
    <property type="entry name" value="METALLOPROTEASE M41 FTSH"/>
    <property type="match status" value="1"/>
</dbReference>
<dbReference type="OrthoDB" id="9809379at2"/>
<keyword evidence="13 15" id="KW-0472">Membrane</keyword>
<dbReference type="NCBIfam" id="TIGR01241">
    <property type="entry name" value="FtsH_fam"/>
    <property type="match status" value="1"/>
</dbReference>
<dbReference type="EC" id="3.4.24.-" evidence="15"/>
<dbReference type="Pfam" id="PF01434">
    <property type="entry name" value="Peptidase_M41"/>
    <property type="match status" value="1"/>
</dbReference>
<evidence type="ECO:0000256" key="2">
    <source>
        <dbReference type="ARBA" id="ARBA00010044"/>
    </source>
</evidence>
<reference evidence="18 19" key="1">
    <citation type="submission" date="2019-10" db="EMBL/GenBank/DDBJ databases">
        <title>Whole-genome sequence of the extremophile Heliorestis acidaminivorans DSM 24790.</title>
        <authorList>
            <person name="Kyndt J.A."/>
            <person name="Meyer T.E."/>
        </authorList>
    </citation>
    <scope>NUCLEOTIDE SEQUENCE [LARGE SCALE GENOMIC DNA]</scope>
    <source>
        <strain evidence="18 19">DSM 24790</strain>
    </source>
</reference>
<evidence type="ECO:0000256" key="10">
    <source>
        <dbReference type="ARBA" id="ARBA00022840"/>
    </source>
</evidence>
<dbReference type="InterPro" id="IPR005936">
    <property type="entry name" value="FtsH"/>
</dbReference>
<evidence type="ECO:0000256" key="8">
    <source>
        <dbReference type="ARBA" id="ARBA00022801"/>
    </source>
</evidence>
<dbReference type="GO" id="GO:0006508">
    <property type="term" value="P:proteolysis"/>
    <property type="evidence" value="ECO:0007669"/>
    <property type="project" value="UniProtKB-KW"/>
</dbReference>
<keyword evidence="12 15" id="KW-0482">Metalloprotease</keyword>
<dbReference type="HAMAP" id="MF_01458">
    <property type="entry name" value="FtsH"/>
    <property type="match status" value="1"/>
</dbReference>
<dbReference type="GO" id="GO:0005886">
    <property type="term" value="C:plasma membrane"/>
    <property type="evidence" value="ECO:0007669"/>
    <property type="project" value="UniProtKB-SubCell"/>
</dbReference>
<name>A0A6I0F242_9FIRM</name>
<evidence type="ECO:0000256" key="16">
    <source>
        <dbReference type="RuleBase" id="RU003651"/>
    </source>
</evidence>
<dbReference type="GO" id="GO:0016887">
    <property type="term" value="F:ATP hydrolysis activity"/>
    <property type="evidence" value="ECO:0007669"/>
    <property type="project" value="UniProtKB-UniRule"/>
</dbReference>
<keyword evidence="3 15" id="KW-1003">Cell membrane</keyword>
<protein>
    <recommendedName>
        <fullName evidence="15">ATP-dependent zinc metalloprotease FtsH</fullName>
        <ecNumber evidence="15">3.4.24.-</ecNumber>
    </recommendedName>
</protein>
<keyword evidence="7 15" id="KW-0547">Nucleotide-binding</keyword>
<comment type="subcellular location">
    <subcellularLocation>
        <location evidence="15">Cell membrane</location>
        <topology evidence="15">Multi-pass membrane protein</topology>
        <orientation evidence="15">Cytoplasmic side</orientation>
    </subcellularLocation>
    <subcellularLocation>
        <location evidence="1">Membrane</location>
    </subcellularLocation>
</comment>
<comment type="caution">
    <text evidence="18">The sequence shown here is derived from an EMBL/GenBank/DDBJ whole genome shotgun (WGS) entry which is preliminary data.</text>
</comment>
<keyword evidence="10 15" id="KW-0067">ATP-binding</keyword>
<evidence type="ECO:0000256" key="1">
    <source>
        <dbReference type="ARBA" id="ARBA00004370"/>
    </source>
</evidence>
<evidence type="ECO:0000256" key="3">
    <source>
        <dbReference type="ARBA" id="ARBA00022475"/>
    </source>
</evidence>
<dbReference type="Gene3D" id="1.20.58.760">
    <property type="entry name" value="Peptidase M41"/>
    <property type="match status" value="1"/>
</dbReference>
<dbReference type="CDD" id="cd19501">
    <property type="entry name" value="RecA-like_FtsH"/>
    <property type="match status" value="1"/>
</dbReference>
<dbReference type="GO" id="GO:0030163">
    <property type="term" value="P:protein catabolic process"/>
    <property type="evidence" value="ECO:0007669"/>
    <property type="project" value="UniProtKB-UniRule"/>
</dbReference>
<evidence type="ECO:0000259" key="17">
    <source>
        <dbReference type="SMART" id="SM00382"/>
    </source>
</evidence>
<comment type="subunit">
    <text evidence="15">Homohexamer.</text>
</comment>
<organism evidence="18 19">
    <name type="scientific">Heliorestis acidaminivorans</name>
    <dbReference type="NCBI Taxonomy" id="553427"/>
    <lineage>
        <taxon>Bacteria</taxon>
        <taxon>Bacillati</taxon>
        <taxon>Bacillota</taxon>
        <taxon>Clostridia</taxon>
        <taxon>Eubacteriales</taxon>
        <taxon>Heliobacteriaceae</taxon>
        <taxon>Heliorestis</taxon>
    </lineage>
</organism>
<evidence type="ECO:0000313" key="19">
    <source>
        <dbReference type="Proteomes" id="UP000468766"/>
    </source>
</evidence>
<dbReference type="FunFam" id="1.20.58.760:FF:000001">
    <property type="entry name" value="ATP-dependent zinc metalloprotease FtsH"/>
    <property type="match status" value="1"/>
</dbReference>
<evidence type="ECO:0000313" key="18">
    <source>
        <dbReference type="EMBL" id="KAB2953388.1"/>
    </source>
</evidence>
<dbReference type="FunFam" id="3.40.50.300:FF:000001">
    <property type="entry name" value="ATP-dependent zinc metalloprotease FtsH"/>
    <property type="match status" value="1"/>
</dbReference>
<dbReference type="Pfam" id="PF17862">
    <property type="entry name" value="AAA_lid_3"/>
    <property type="match status" value="1"/>
</dbReference>
<dbReference type="SUPFAM" id="SSF52540">
    <property type="entry name" value="P-loop containing nucleoside triphosphate hydrolases"/>
    <property type="match status" value="1"/>
</dbReference>
<proteinExistence type="inferred from homology"/>
<keyword evidence="11 15" id="KW-1133">Transmembrane helix</keyword>
<feature type="binding site" evidence="15">
    <location>
        <position position="507"/>
    </location>
    <ligand>
        <name>Zn(2+)</name>
        <dbReference type="ChEBI" id="CHEBI:29105"/>
        <note>catalytic</note>
    </ligand>
</feature>
<dbReference type="GO" id="GO:0008270">
    <property type="term" value="F:zinc ion binding"/>
    <property type="evidence" value="ECO:0007669"/>
    <property type="project" value="UniProtKB-UniRule"/>
</dbReference>
<comment type="similarity">
    <text evidence="16">Belongs to the AAA ATPase family.</text>
</comment>
<dbReference type="EMBL" id="WBXO01000003">
    <property type="protein sequence ID" value="KAB2953388.1"/>
    <property type="molecule type" value="Genomic_DNA"/>
</dbReference>
<evidence type="ECO:0000256" key="13">
    <source>
        <dbReference type="ARBA" id="ARBA00023136"/>
    </source>
</evidence>
<feature type="binding site" evidence="15">
    <location>
        <position position="430"/>
    </location>
    <ligand>
        <name>Zn(2+)</name>
        <dbReference type="ChEBI" id="CHEBI:29105"/>
        <note>catalytic</note>
    </ligand>
</feature>
<feature type="transmembrane region" description="Helical" evidence="15">
    <location>
        <begin position="20"/>
        <end position="37"/>
    </location>
</feature>
<evidence type="ECO:0000256" key="4">
    <source>
        <dbReference type="ARBA" id="ARBA00022670"/>
    </source>
</evidence>
<keyword evidence="8 15" id="KW-0378">Hydrolase</keyword>
<dbReference type="SUPFAM" id="SSF140990">
    <property type="entry name" value="FtsH protease domain-like"/>
    <property type="match status" value="1"/>
</dbReference>
<dbReference type="InterPro" id="IPR041569">
    <property type="entry name" value="AAA_lid_3"/>
</dbReference>
<feature type="transmembrane region" description="Helical" evidence="15">
    <location>
        <begin position="125"/>
        <end position="146"/>
    </location>
</feature>
<evidence type="ECO:0000256" key="12">
    <source>
        <dbReference type="ARBA" id="ARBA00023049"/>
    </source>
</evidence>
<evidence type="ECO:0000256" key="11">
    <source>
        <dbReference type="ARBA" id="ARBA00022989"/>
    </source>
</evidence>
<dbReference type="PROSITE" id="PS00674">
    <property type="entry name" value="AAA"/>
    <property type="match status" value="1"/>
</dbReference>
<dbReference type="GO" id="GO:0005524">
    <property type="term" value="F:ATP binding"/>
    <property type="evidence" value="ECO:0007669"/>
    <property type="project" value="UniProtKB-UniRule"/>
</dbReference>
<evidence type="ECO:0000256" key="7">
    <source>
        <dbReference type="ARBA" id="ARBA00022741"/>
    </source>
</evidence>
<feature type="domain" description="AAA+ ATPase" evidence="17">
    <location>
        <begin position="203"/>
        <end position="340"/>
    </location>
</feature>
<evidence type="ECO:0000256" key="6">
    <source>
        <dbReference type="ARBA" id="ARBA00022723"/>
    </source>
</evidence>
<dbReference type="Pfam" id="PF00004">
    <property type="entry name" value="AAA"/>
    <property type="match status" value="1"/>
</dbReference>
<dbReference type="GO" id="GO:0004176">
    <property type="term" value="F:ATP-dependent peptidase activity"/>
    <property type="evidence" value="ECO:0007669"/>
    <property type="project" value="InterPro"/>
</dbReference>
<dbReference type="Gene3D" id="3.40.50.300">
    <property type="entry name" value="P-loop containing nucleotide triphosphate hydrolases"/>
    <property type="match status" value="1"/>
</dbReference>
<dbReference type="Proteomes" id="UP000468766">
    <property type="component" value="Unassembled WGS sequence"/>
</dbReference>
<dbReference type="PANTHER" id="PTHR23076:SF97">
    <property type="entry name" value="ATP-DEPENDENT ZINC METALLOPROTEASE YME1L1"/>
    <property type="match status" value="1"/>
</dbReference>
<dbReference type="InterPro" id="IPR037219">
    <property type="entry name" value="Peptidase_M41-like"/>
</dbReference>
<dbReference type="AlphaFoldDB" id="A0A6I0F242"/>
<dbReference type="InterPro" id="IPR027417">
    <property type="entry name" value="P-loop_NTPase"/>
</dbReference>
<evidence type="ECO:0000256" key="9">
    <source>
        <dbReference type="ARBA" id="ARBA00022833"/>
    </source>
</evidence>
<dbReference type="SMART" id="SM00382">
    <property type="entry name" value="AAA"/>
    <property type="match status" value="1"/>
</dbReference>
<feature type="binding site" evidence="15">
    <location>
        <position position="434"/>
    </location>
    <ligand>
        <name>Zn(2+)</name>
        <dbReference type="ChEBI" id="CHEBI:29105"/>
        <note>catalytic</note>
    </ligand>
</feature>
<comment type="similarity">
    <text evidence="14 15">In the central section; belongs to the AAA ATPase family.</text>
</comment>
<keyword evidence="4 15" id="KW-0645">Protease</keyword>
<sequence length="605" mass="67350">MRGAVERGRTILKKQKLLRIMLLSMVIVGTVLGWQYYESQKEEKEFQEKLIPFTTVYQKIEDGEITKVTMRQMPGMTRIIAENDEGETFYANGSPDNQLLLALIIEKEIEYQHEGPLVQKSINDYISMLISFLLIGALAFIGYYLFKQMNRFGINKARREAPKVDKPVLFSDVAGIDEVATEVEEIVAFLKTPEKFLQTGATIPRGVILSGPPGTGKTLIAKAVAGEAGVPFYSIAGSEFDELYVGLGALRVRTMFEEARKNAPCIIFIDEIDAMGKKRGRGIDNSVQDSTLNQLLVEMDGFKSSETVIIMAATNRLDVLDEALLRPGRFDRQIVVGLPDLKGREDIIAIHGRNKKLENLDYKTIAQSTPGFSGADLANLLNEAAILAARKNQKSITMSEVQEAIERIVAGPEKKSRRYSEDEKRLISIHEAGHAVAAYDRLKSLHHIQKVSIIPRGLAGGYTMIVPKRDRLLMTRQQVIDEIVVLLAGRSAEEIFTGEVTNGAANDLERATTLANKMVTLWGMSNSLGPISFSPYVPMSRTQQQVSETKLTHIDKEVEAILSDCYQQAKNIIKKEQEATERIVTALLEKETLDAKELEELIIGS</sequence>
<comment type="function">
    <text evidence="15">Acts as a processive, ATP-dependent zinc metallopeptidase for both cytoplasmic and membrane proteins. Plays a role in the quality control of integral membrane proteins.</text>
</comment>
<feature type="binding site" evidence="15">
    <location>
        <begin position="211"/>
        <end position="218"/>
    </location>
    <ligand>
        <name>ATP</name>
        <dbReference type="ChEBI" id="CHEBI:30616"/>
    </ligand>
</feature>
<comment type="similarity">
    <text evidence="2 15">In the C-terminal section; belongs to the peptidase M41 family.</text>
</comment>
<gene>
    <name evidence="18" type="primary">hflB</name>
    <name evidence="15" type="synonym">ftsH</name>
    <name evidence="18" type="ORF">F9B85_05620</name>
</gene>
<dbReference type="Gene3D" id="1.10.8.60">
    <property type="match status" value="1"/>
</dbReference>
<dbReference type="FunFam" id="1.10.8.60:FF:000001">
    <property type="entry name" value="ATP-dependent zinc metalloprotease FtsH"/>
    <property type="match status" value="1"/>
</dbReference>
<accession>A0A6I0F242</accession>
<feature type="active site" evidence="15">
    <location>
        <position position="431"/>
    </location>
</feature>
<keyword evidence="9 15" id="KW-0862">Zinc</keyword>
<evidence type="ECO:0000256" key="14">
    <source>
        <dbReference type="ARBA" id="ARBA00061570"/>
    </source>
</evidence>
<dbReference type="InterPro" id="IPR003593">
    <property type="entry name" value="AAA+_ATPase"/>
</dbReference>
<dbReference type="InterPro" id="IPR003959">
    <property type="entry name" value="ATPase_AAA_core"/>
</dbReference>
<dbReference type="InterPro" id="IPR003960">
    <property type="entry name" value="ATPase_AAA_CS"/>
</dbReference>
<keyword evidence="5 15" id="KW-0812">Transmembrane</keyword>